<evidence type="ECO:0008006" key="2">
    <source>
        <dbReference type="Google" id="ProtNLM"/>
    </source>
</evidence>
<comment type="caution">
    <text evidence="1">The sequence shown here is derived from an EMBL/GenBank/DDBJ whole genome shotgun (WGS) entry which is preliminary data.</text>
</comment>
<evidence type="ECO:0000313" key="1">
    <source>
        <dbReference type="EMBL" id="ECW0150042.1"/>
    </source>
</evidence>
<organism evidence="1">
    <name type="scientific">Salmonella enterica I</name>
    <dbReference type="NCBI Taxonomy" id="59201"/>
    <lineage>
        <taxon>Bacteria</taxon>
        <taxon>Pseudomonadati</taxon>
        <taxon>Pseudomonadota</taxon>
        <taxon>Gammaproteobacteria</taxon>
        <taxon>Enterobacterales</taxon>
        <taxon>Enterobacteriaceae</taxon>
        <taxon>Salmonella</taxon>
    </lineage>
</organism>
<dbReference type="EMBL" id="AAKUZB010000025">
    <property type="protein sequence ID" value="ECW0150042.1"/>
    <property type="molecule type" value="Genomic_DNA"/>
</dbReference>
<dbReference type="AlphaFoldDB" id="A0A3U1AHH9"/>
<protein>
    <recommendedName>
        <fullName evidence="2">DNA-binding protein</fullName>
    </recommendedName>
</protein>
<sequence length="71" mass="8113">MATNTGMLTIDFKSFAESIKITEGELAYLLEHEQVYKGVPLPKPISVGWNKKRKFHFKDVSAFLEQLNKAK</sequence>
<gene>
    <name evidence="1" type="ORF">F3E81_22260</name>
</gene>
<proteinExistence type="predicted"/>
<reference evidence="1" key="1">
    <citation type="submission" date="2019-09" db="EMBL/GenBank/DDBJ databases">
        <authorList>
            <person name="Ashton P.M."/>
            <person name="Dallman T."/>
            <person name="Nair S."/>
            <person name="De Pinna E."/>
            <person name="Peters T."/>
            <person name="Grant K."/>
        </authorList>
    </citation>
    <scope>NUCLEOTIDE SEQUENCE</scope>
    <source>
        <strain evidence="1">802752</strain>
    </source>
</reference>
<accession>A0A3U1AHH9</accession>
<name>A0A3U1AHH9_SALET</name>